<dbReference type="Pfam" id="PF07578">
    <property type="entry name" value="LAB_N"/>
    <property type="match status" value="1"/>
</dbReference>
<keyword evidence="2" id="KW-1133">Transmembrane helix</keyword>
<name>A0A1M5I153_9BACT</name>
<evidence type="ECO:0000313" key="5">
    <source>
        <dbReference type="Proteomes" id="UP000184076"/>
    </source>
</evidence>
<evidence type="ECO:0000256" key="1">
    <source>
        <dbReference type="SAM" id="MobiDB-lite"/>
    </source>
</evidence>
<dbReference type="GO" id="GO:0009245">
    <property type="term" value="P:lipid A biosynthetic process"/>
    <property type="evidence" value="ECO:0007669"/>
    <property type="project" value="InterPro"/>
</dbReference>
<feature type="transmembrane region" description="Helical" evidence="2">
    <location>
        <begin position="6"/>
        <end position="26"/>
    </location>
</feature>
<evidence type="ECO:0000259" key="3">
    <source>
        <dbReference type="SMART" id="SM01259"/>
    </source>
</evidence>
<feature type="domain" description="Lipid A biosynthesis N-terminal" evidence="3">
    <location>
        <begin position="12"/>
        <end position="83"/>
    </location>
</feature>
<dbReference type="GO" id="GO:0016020">
    <property type="term" value="C:membrane"/>
    <property type="evidence" value="ECO:0007669"/>
    <property type="project" value="GOC"/>
</dbReference>
<dbReference type="Gene3D" id="1.20.1280.290">
    <property type="match status" value="1"/>
</dbReference>
<sequence>MFVTAAKVWLGVGFGAQALFSARFLVQWIASERAHKSVVPVAFWFLSLFGGALLFAYALWRRDPVFILGQGTGLIIYSRNLYLIYREKSRGDGNRGQDGPAETPSPLHGQG</sequence>
<gene>
    <name evidence="4" type="ORF">SAMN02745206_03486</name>
</gene>
<dbReference type="RefSeq" id="WP_084076615.1">
    <property type="nucleotide sequence ID" value="NZ_FQVB01000050.1"/>
</dbReference>
<keyword evidence="2" id="KW-0472">Membrane</keyword>
<keyword evidence="5" id="KW-1185">Reference proteome</keyword>
<dbReference type="AlphaFoldDB" id="A0A1M5I153"/>
<dbReference type="Proteomes" id="UP000184076">
    <property type="component" value="Unassembled WGS sequence"/>
</dbReference>
<accession>A0A1M5I153</accession>
<dbReference type="EMBL" id="FQVB01000050">
    <property type="protein sequence ID" value="SHG21877.1"/>
    <property type="molecule type" value="Genomic_DNA"/>
</dbReference>
<dbReference type="STRING" id="1121391.SAMN02745206_03486"/>
<feature type="region of interest" description="Disordered" evidence="1">
    <location>
        <begin position="89"/>
        <end position="111"/>
    </location>
</feature>
<evidence type="ECO:0000256" key="2">
    <source>
        <dbReference type="SAM" id="Phobius"/>
    </source>
</evidence>
<organism evidence="4 5">
    <name type="scientific">Desulfacinum infernum DSM 9756</name>
    <dbReference type="NCBI Taxonomy" id="1121391"/>
    <lineage>
        <taxon>Bacteria</taxon>
        <taxon>Pseudomonadati</taxon>
        <taxon>Thermodesulfobacteriota</taxon>
        <taxon>Syntrophobacteria</taxon>
        <taxon>Syntrophobacterales</taxon>
        <taxon>Syntrophobacteraceae</taxon>
        <taxon>Desulfacinum</taxon>
    </lineage>
</organism>
<feature type="transmembrane region" description="Helical" evidence="2">
    <location>
        <begin position="66"/>
        <end position="85"/>
    </location>
</feature>
<dbReference type="SMART" id="SM01259">
    <property type="entry name" value="LAB_N"/>
    <property type="match status" value="1"/>
</dbReference>
<dbReference type="OrthoDB" id="9793186at2"/>
<evidence type="ECO:0000313" key="4">
    <source>
        <dbReference type="EMBL" id="SHG21877.1"/>
    </source>
</evidence>
<dbReference type="GO" id="GO:0008915">
    <property type="term" value="F:lipid-A-disaccharide synthase activity"/>
    <property type="evidence" value="ECO:0007669"/>
    <property type="project" value="InterPro"/>
</dbReference>
<reference evidence="5" key="1">
    <citation type="submission" date="2016-11" db="EMBL/GenBank/DDBJ databases">
        <authorList>
            <person name="Varghese N."/>
            <person name="Submissions S."/>
        </authorList>
    </citation>
    <scope>NUCLEOTIDE SEQUENCE [LARGE SCALE GENOMIC DNA]</scope>
    <source>
        <strain evidence="5">DSM 9756</strain>
    </source>
</reference>
<proteinExistence type="predicted"/>
<protein>
    <submittedName>
        <fullName evidence="4">Uncharacterized N-terminal domain of lipid-A-disaccharide synthase</fullName>
    </submittedName>
</protein>
<feature type="transmembrane region" description="Helical" evidence="2">
    <location>
        <begin position="38"/>
        <end position="60"/>
    </location>
</feature>
<dbReference type="InterPro" id="IPR011499">
    <property type="entry name" value="Lipid_A_biosynth_N"/>
</dbReference>
<keyword evidence="2" id="KW-0812">Transmembrane</keyword>